<comment type="catalytic activity">
    <reaction evidence="1 4">
        <text>a uridine in RNA = a pseudouridine in RNA</text>
        <dbReference type="Rhea" id="RHEA:48348"/>
        <dbReference type="Rhea" id="RHEA-COMP:12068"/>
        <dbReference type="Rhea" id="RHEA-COMP:12069"/>
        <dbReference type="ChEBI" id="CHEBI:65314"/>
        <dbReference type="ChEBI" id="CHEBI:65315"/>
    </reaction>
</comment>
<evidence type="ECO:0000256" key="4">
    <source>
        <dbReference type="RuleBase" id="RU362028"/>
    </source>
</evidence>
<dbReference type="PROSITE" id="PS01129">
    <property type="entry name" value="PSI_RLU"/>
    <property type="match status" value="1"/>
</dbReference>
<keyword evidence="7" id="KW-1185">Reference proteome</keyword>
<dbReference type="GeneID" id="93711660"/>
<dbReference type="InterPro" id="IPR006224">
    <property type="entry name" value="PsdUridine_synth_RluA-like_CS"/>
</dbReference>
<comment type="caution">
    <text evidence="6">The sequence shown here is derived from an EMBL/GenBank/DDBJ whole genome shotgun (WGS) entry which is preliminary data.</text>
</comment>
<dbReference type="PROSITE" id="PS50889">
    <property type="entry name" value="S4"/>
    <property type="match status" value="1"/>
</dbReference>
<dbReference type="Proteomes" id="UP000182762">
    <property type="component" value="Unassembled WGS sequence"/>
</dbReference>
<organism evidence="6 7">
    <name type="scientific">Priestia endophytica DSM 13796</name>
    <dbReference type="NCBI Taxonomy" id="1121089"/>
    <lineage>
        <taxon>Bacteria</taxon>
        <taxon>Bacillati</taxon>
        <taxon>Bacillota</taxon>
        <taxon>Bacilli</taxon>
        <taxon>Bacillales</taxon>
        <taxon>Bacillaceae</taxon>
        <taxon>Priestia</taxon>
    </lineage>
</organism>
<dbReference type="CDD" id="cd02869">
    <property type="entry name" value="PseudoU_synth_RluA_like"/>
    <property type="match status" value="1"/>
</dbReference>
<dbReference type="EMBL" id="FOXX01000007">
    <property type="protein sequence ID" value="SFQ72570.1"/>
    <property type="molecule type" value="Genomic_DNA"/>
</dbReference>
<reference evidence="6 7" key="1">
    <citation type="submission" date="2016-10" db="EMBL/GenBank/DDBJ databases">
        <authorList>
            <person name="Varghese N."/>
            <person name="Submissions S."/>
        </authorList>
    </citation>
    <scope>NUCLEOTIDE SEQUENCE [LARGE SCALE GENOMIC DNA]</scope>
    <source>
        <strain evidence="6 7">DSM 13796</strain>
    </source>
</reference>
<evidence type="ECO:0000256" key="1">
    <source>
        <dbReference type="ARBA" id="ARBA00000073"/>
    </source>
</evidence>
<evidence type="ECO:0000313" key="7">
    <source>
        <dbReference type="Proteomes" id="UP000182762"/>
    </source>
</evidence>
<dbReference type="Gene3D" id="3.30.2350.10">
    <property type="entry name" value="Pseudouridine synthase"/>
    <property type="match status" value="1"/>
</dbReference>
<dbReference type="InterPro" id="IPR006225">
    <property type="entry name" value="PsdUridine_synth_RluC/D"/>
</dbReference>
<sequence>MEKRFTLSWEISARYDGTITRDFLKDHSISKASLTAIKFQGGFIKVNNQDETVRYILKEGDVLEVAFPLEKRSENIKAEKMPLDILYEDEHFLIVNKRAGIATIPSREHQSGTLSNALLYYYVQNDIHATLHFVNRLDKDTSGLLVVAKHRYSHYLFSKAQQSHKIHRFYQAFVHGVPTEEGTVSASIGRADDSIIKREVVENGQHAVTHYKVLERFKDAAIVELSLETGRTHQIRVHMSYIGHPLLGDDLYGGKQGRMNRQALHCCKMEFKHPFTGQYLSFVGELPEDMLKCQRELAQ</sequence>
<dbReference type="InterPro" id="IPR006145">
    <property type="entry name" value="PsdUridine_synth_RsuA/RluA"/>
</dbReference>
<comment type="function">
    <text evidence="4">Responsible for synthesis of pseudouridine from uracil.</text>
</comment>
<evidence type="ECO:0000259" key="5">
    <source>
        <dbReference type="Pfam" id="PF00849"/>
    </source>
</evidence>
<dbReference type="InterPro" id="IPR020103">
    <property type="entry name" value="PsdUridine_synth_cat_dom_sf"/>
</dbReference>
<dbReference type="EC" id="5.4.99.-" evidence="4"/>
<keyword evidence="4" id="KW-0413">Isomerase</keyword>
<dbReference type="Pfam" id="PF00849">
    <property type="entry name" value="PseudoU_synth_2"/>
    <property type="match status" value="1"/>
</dbReference>
<dbReference type="PANTHER" id="PTHR21600:SF35">
    <property type="entry name" value="PSEUDOURIDINE SYNTHASE"/>
    <property type="match status" value="1"/>
</dbReference>
<comment type="similarity">
    <text evidence="2 4">Belongs to the pseudouridine synthase RluA family.</text>
</comment>
<proteinExistence type="inferred from homology"/>
<feature type="domain" description="Pseudouridine synthase RsuA/RluA-like" evidence="5">
    <location>
        <begin position="91"/>
        <end position="240"/>
    </location>
</feature>
<dbReference type="NCBIfam" id="TIGR00005">
    <property type="entry name" value="rluA_subfam"/>
    <property type="match status" value="1"/>
</dbReference>
<dbReference type="PANTHER" id="PTHR21600">
    <property type="entry name" value="MITOCHONDRIAL RNA PSEUDOURIDINE SYNTHASE"/>
    <property type="match status" value="1"/>
</dbReference>
<keyword evidence="3" id="KW-0694">RNA-binding</keyword>
<evidence type="ECO:0000256" key="2">
    <source>
        <dbReference type="ARBA" id="ARBA00010876"/>
    </source>
</evidence>
<dbReference type="InterPro" id="IPR050188">
    <property type="entry name" value="RluA_PseudoU_synthase"/>
</dbReference>
<gene>
    <name evidence="6" type="ORF">SAMN02745910_03039</name>
</gene>
<dbReference type="RefSeq" id="WP_061803314.1">
    <property type="nucleotide sequence ID" value="NZ_FOXX01000007.1"/>
</dbReference>
<protein>
    <recommendedName>
        <fullName evidence="4">Pseudouridine synthase</fullName>
        <ecNumber evidence="4">5.4.99.-</ecNumber>
    </recommendedName>
</protein>
<accession>A0A1I6AV40</accession>
<dbReference type="SUPFAM" id="SSF55120">
    <property type="entry name" value="Pseudouridine synthase"/>
    <property type="match status" value="1"/>
</dbReference>
<name>A0A1I6AV40_9BACI</name>
<evidence type="ECO:0000256" key="3">
    <source>
        <dbReference type="PROSITE-ProRule" id="PRU00182"/>
    </source>
</evidence>
<evidence type="ECO:0000313" key="6">
    <source>
        <dbReference type="EMBL" id="SFQ72570.1"/>
    </source>
</evidence>